<reference evidence="2" key="1">
    <citation type="submission" date="2021-06" db="EMBL/GenBank/DDBJ databases">
        <authorList>
            <person name="Kallberg Y."/>
            <person name="Tangrot J."/>
            <person name="Rosling A."/>
        </authorList>
    </citation>
    <scope>NUCLEOTIDE SEQUENCE</scope>
    <source>
        <strain evidence="2">CL551</strain>
    </source>
</reference>
<evidence type="ECO:0000313" key="3">
    <source>
        <dbReference type="Proteomes" id="UP000789342"/>
    </source>
</evidence>
<feature type="region of interest" description="Disordered" evidence="1">
    <location>
        <begin position="1"/>
        <end position="23"/>
    </location>
</feature>
<dbReference type="SUPFAM" id="SSF47095">
    <property type="entry name" value="HMG-box"/>
    <property type="match status" value="1"/>
</dbReference>
<proteinExistence type="predicted"/>
<accession>A0A9N9C774</accession>
<name>A0A9N9C774_9GLOM</name>
<protein>
    <submittedName>
        <fullName evidence="2">18539_t:CDS:1</fullName>
    </submittedName>
</protein>
<evidence type="ECO:0000313" key="2">
    <source>
        <dbReference type="EMBL" id="CAG8593134.1"/>
    </source>
</evidence>
<dbReference type="OrthoDB" id="5598240at2759"/>
<dbReference type="InterPro" id="IPR036910">
    <property type="entry name" value="HMG_box_dom_sf"/>
</dbReference>
<dbReference type="AlphaFoldDB" id="A0A9N9C774"/>
<dbReference type="Proteomes" id="UP000789342">
    <property type="component" value="Unassembled WGS sequence"/>
</dbReference>
<evidence type="ECO:0000256" key="1">
    <source>
        <dbReference type="SAM" id="MobiDB-lite"/>
    </source>
</evidence>
<gene>
    <name evidence="2" type="ORF">AMORRO_LOCUS7437</name>
</gene>
<keyword evidence="3" id="KW-1185">Reference proteome</keyword>
<feature type="compositionally biased region" description="Polar residues" evidence="1">
    <location>
        <begin position="1"/>
        <end position="11"/>
    </location>
</feature>
<comment type="caution">
    <text evidence="2">The sequence shown here is derived from an EMBL/GenBank/DDBJ whole genome shotgun (WGS) entry which is preliminary data.</text>
</comment>
<sequence>MSNDQCESQASFKRPPFPPEIDPAKIAKKRVSRLRDPSMINSRGPNCFLIYRTYYTSVNALSRSRKSNRIHMTTLSAIIAESWKKEPSVVKDYYRHLATQIEIEMCKQRRQNEIHIVNCEDVVKDINMTTNQYNESPTFRKKNADNTYGRK</sequence>
<organism evidence="2 3">
    <name type="scientific">Acaulospora morrowiae</name>
    <dbReference type="NCBI Taxonomy" id="94023"/>
    <lineage>
        <taxon>Eukaryota</taxon>
        <taxon>Fungi</taxon>
        <taxon>Fungi incertae sedis</taxon>
        <taxon>Mucoromycota</taxon>
        <taxon>Glomeromycotina</taxon>
        <taxon>Glomeromycetes</taxon>
        <taxon>Diversisporales</taxon>
        <taxon>Acaulosporaceae</taxon>
        <taxon>Acaulospora</taxon>
    </lineage>
</organism>
<dbReference type="Gene3D" id="1.10.30.10">
    <property type="entry name" value="High mobility group box domain"/>
    <property type="match status" value="1"/>
</dbReference>
<dbReference type="EMBL" id="CAJVPV010005588">
    <property type="protein sequence ID" value="CAG8593134.1"/>
    <property type="molecule type" value="Genomic_DNA"/>
</dbReference>